<reference evidence="2 3" key="1">
    <citation type="submission" date="2023-09" db="EMBL/GenBank/DDBJ databases">
        <title>Nesidiocoris tenuis whole genome shotgun sequence.</title>
        <authorList>
            <person name="Shibata T."/>
            <person name="Shimoda M."/>
            <person name="Kobayashi T."/>
            <person name="Uehara T."/>
        </authorList>
    </citation>
    <scope>NUCLEOTIDE SEQUENCE [LARGE SCALE GENOMIC DNA]</scope>
    <source>
        <strain evidence="2 3">Japan</strain>
    </source>
</reference>
<feature type="compositionally biased region" description="Basic residues" evidence="1">
    <location>
        <begin position="1"/>
        <end position="10"/>
    </location>
</feature>
<evidence type="ECO:0000313" key="3">
    <source>
        <dbReference type="Proteomes" id="UP001307889"/>
    </source>
</evidence>
<dbReference type="Proteomes" id="UP001307889">
    <property type="component" value="Chromosome 10"/>
</dbReference>
<evidence type="ECO:0000256" key="1">
    <source>
        <dbReference type="SAM" id="MobiDB-lite"/>
    </source>
</evidence>
<sequence length="129" mass="15199">MALRTKKSKKHNESNDSDDNPVGEDSRSGPVFRYSGPPPEKFDPGSEDWSKWFRRYERYYFSSGLYKEPDQMKINVFMTCIGKDGEDILDSFRLAVVSYANIVERFRKYYVKRSMLYSNAFASEKLFKK</sequence>
<name>A0ABN7B519_9HEMI</name>
<organism evidence="2 3">
    <name type="scientific">Nesidiocoris tenuis</name>
    <dbReference type="NCBI Taxonomy" id="355587"/>
    <lineage>
        <taxon>Eukaryota</taxon>
        <taxon>Metazoa</taxon>
        <taxon>Ecdysozoa</taxon>
        <taxon>Arthropoda</taxon>
        <taxon>Hexapoda</taxon>
        <taxon>Insecta</taxon>
        <taxon>Pterygota</taxon>
        <taxon>Neoptera</taxon>
        <taxon>Paraneoptera</taxon>
        <taxon>Hemiptera</taxon>
        <taxon>Heteroptera</taxon>
        <taxon>Panheteroptera</taxon>
        <taxon>Cimicomorpha</taxon>
        <taxon>Miridae</taxon>
        <taxon>Dicyphina</taxon>
        <taxon>Nesidiocoris</taxon>
    </lineage>
</organism>
<evidence type="ECO:0000313" key="2">
    <source>
        <dbReference type="EMBL" id="BES99501.1"/>
    </source>
</evidence>
<proteinExistence type="predicted"/>
<feature type="region of interest" description="Disordered" evidence="1">
    <location>
        <begin position="1"/>
        <end position="45"/>
    </location>
</feature>
<dbReference type="EMBL" id="AP028918">
    <property type="protein sequence ID" value="BES99501.1"/>
    <property type="molecule type" value="Genomic_DNA"/>
</dbReference>
<keyword evidence="3" id="KW-1185">Reference proteome</keyword>
<accession>A0ABN7B519</accession>
<protein>
    <submittedName>
        <fullName evidence="2">Uncharacterized protein</fullName>
    </submittedName>
</protein>
<gene>
    <name evidence="2" type="ORF">NTJ_12318</name>
</gene>